<dbReference type="RefSeq" id="WP_378159784.1">
    <property type="nucleotide sequence ID" value="NZ_JBHSBU010000001.1"/>
</dbReference>
<dbReference type="InterPro" id="IPR018531">
    <property type="entry name" value="DUF1993"/>
</dbReference>
<dbReference type="Proteomes" id="UP001595791">
    <property type="component" value="Unassembled WGS sequence"/>
</dbReference>
<proteinExistence type="predicted"/>
<name>A0ABV8MKH7_9NEIS</name>
<evidence type="ECO:0000313" key="1">
    <source>
        <dbReference type="EMBL" id="MFC4157785.1"/>
    </source>
</evidence>
<dbReference type="Gene3D" id="1.20.120.450">
    <property type="entry name" value="dinb family like domain"/>
    <property type="match status" value="1"/>
</dbReference>
<sequence length="193" mass="20892">MSIAPPPVSLDQPIYALALPLLAEALESAARLLRKAAAAPAGQAAADLLRQRLAPDMFCLAHQVVVLTDSLEGAAALLAGETDEPLASLIFNRGDETALGEIDQQLEQSLARLERARARLAALPRGTYRLRPGEVVTVARPGHVRRFEALDFVWRYLLPNAYFHVSMIYALLRQAGVEVGKADFQGPAPYSIV</sequence>
<dbReference type="InterPro" id="IPR034660">
    <property type="entry name" value="DinB/YfiT-like"/>
</dbReference>
<dbReference type="Pfam" id="PF09351">
    <property type="entry name" value="DUF1993"/>
    <property type="match status" value="1"/>
</dbReference>
<dbReference type="EMBL" id="JBHSBU010000001">
    <property type="protein sequence ID" value="MFC4157785.1"/>
    <property type="molecule type" value="Genomic_DNA"/>
</dbReference>
<protein>
    <submittedName>
        <fullName evidence="1">DUF1993 family protein</fullName>
    </submittedName>
</protein>
<organism evidence="1 2">
    <name type="scientific">Chitinimonas lacunae</name>
    <dbReference type="NCBI Taxonomy" id="1963018"/>
    <lineage>
        <taxon>Bacteria</taxon>
        <taxon>Pseudomonadati</taxon>
        <taxon>Pseudomonadota</taxon>
        <taxon>Betaproteobacteria</taxon>
        <taxon>Neisseriales</taxon>
        <taxon>Chitinibacteraceae</taxon>
        <taxon>Chitinimonas</taxon>
    </lineage>
</organism>
<dbReference type="PANTHER" id="PTHR36922">
    <property type="entry name" value="BLL2446 PROTEIN"/>
    <property type="match status" value="1"/>
</dbReference>
<evidence type="ECO:0000313" key="2">
    <source>
        <dbReference type="Proteomes" id="UP001595791"/>
    </source>
</evidence>
<dbReference type="SUPFAM" id="SSF109854">
    <property type="entry name" value="DinB/YfiT-like putative metalloenzymes"/>
    <property type="match status" value="1"/>
</dbReference>
<reference evidence="2" key="1">
    <citation type="journal article" date="2019" name="Int. J. Syst. Evol. Microbiol.">
        <title>The Global Catalogue of Microorganisms (GCM) 10K type strain sequencing project: providing services to taxonomists for standard genome sequencing and annotation.</title>
        <authorList>
            <consortium name="The Broad Institute Genomics Platform"/>
            <consortium name="The Broad Institute Genome Sequencing Center for Infectious Disease"/>
            <person name="Wu L."/>
            <person name="Ma J."/>
        </authorList>
    </citation>
    <scope>NUCLEOTIDE SEQUENCE [LARGE SCALE GENOMIC DNA]</scope>
    <source>
        <strain evidence="2">LMG 29894</strain>
    </source>
</reference>
<accession>A0ABV8MKH7</accession>
<dbReference type="PANTHER" id="PTHR36922:SF1">
    <property type="entry name" value="DUF1993 DOMAIN-CONTAINING PROTEIN"/>
    <property type="match status" value="1"/>
</dbReference>
<gene>
    <name evidence="1" type="ORF">ACFOW7_00305</name>
</gene>
<comment type="caution">
    <text evidence="1">The sequence shown here is derived from an EMBL/GenBank/DDBJ whole genome shotgun (WGS) entry which is preliminary data.</text>
</comment>
<keyword evidence="2" id="KW-1185">Reference proteome</keyword>